<dbReference type="STRING" id="595434.RISK_001283"/>
<dbReference type="GO" id="GO:0046417">
    <property type="term" value="P:chorismate metabolic process"/>
    <property type="evidence" value="ECO:0007669"/>
    <property type="project" value="InterPro"/>
</dbReference>
<dbReference type="Gene3D" id="1.10.1470.10">
    <property type="entry name" value="YjbJ"/>
    <property type="match status" value="1"/>
</dbReference>
<name>A0A0J1EMG3_RHOIS</name>
<sequence>MNWKQVKRQWPAVQNGIKRTWGKIDEMDLKMIHGERESFIRILAQRYHYTEAVAETKVDQFVACLQPDNESHQLPSWVSQRLQRCWDHVHFTSRR</sequence>
<gene>
    <name evidence="1" type="ORF">RISK_001283</name>
</gene>
<dbReference type="SUPFAM" id="SSF48600">
    <property type="entry name" value="Chorismate mutase II"/>
    <property type="match status" value="1"/>
</dbReference>
<keyword evidence="2" id="KW-1185">Reference proteome</keyword>
<dbReference type="AlphaFoldDB" id="A0A0J1EMG3"/>
<accession>A0A0J1EMG3</accession>
<dbReference type="InterPro" id="IPR036263">
    <property type="entry name" value="Chorismate_II_sf"/>
</dbReference>
<dbReference type="EMBL" id="LECT01000013">
    <property type="protein sequence ID" value="KLU06719.1"/>
    <property type="molecule type" value="Genomic_DNA"/>
</dbReference>
<evidence type="ECO:0008006" key="3">
    <source>
        <dbReference type="Google" id="ProtNLM"/>
    </source>
</evidence>
<evidence type="ECO:0000313" key="2">
    <source>
        <dbReference type="Proteomes" id="UP000036367"/>
    </source>
</evidence>
<dbReference type="InterPro" id="IPR036629">
    <property type="entry name" value="YjbJ_sf"/>
</dbReference>
<comment type="caution">
    <text evidence="1">The sequence shown here is derived from an EMBL/GenBank/DDBJ whole genome shotgun (WGS) entry which is preliminary data.</text>
</comment>
<proteinExistence type="predicted"/>
<organism evidence="1 2">
    <name type="scientific">Rhodopirellula islandica</name>
    <dbReference type="NCBI Taxonomy" id="595434"/>
    <lineage>
        <taxon>Bacteria</taxon>
        <taxon>Pseudomonadati</taxon>
        <taxon>Planctomycetota</taxon>
        <taxon>Planctomycetia</taxon>
        <taxon>Pirellulales</taxon>
        <taxon>Pirellulaceae</taxon>
        <taxon>Rhodopirellula</taxon>
    </lineage>
</organism>
<dbReference type="RefSeq" id="WP_053061066.1">
    <property type="nucleotide sequence ID" value="NZ_LECT01000013.1"/>
</dbReference>
<protein>
    <recommendedName>
        <fullName evidence="3">CsbD-like domain-containing protein</fullName>
    </recommendedName>
</protein>
<dbReference type="PATRIC" id="fig|595434.4.peg.1232"/>
<reference evidence="1" key="1">
    <citation type="submission" date="2015-05" db="EMBL/GenBank/DDBJ databases">
        <title>Permanent draft genome of Rhodopirellula islandicus K833.</title>
        <authorList>
            <person name="Kizina J."/>
            <person name="Richter M."/>
            <person name="Glockner F.O."/>
            <person name="Harder J."/>
        </authorList>
    </citation>
    <scope>NUCLEOTIDE SEQUENCE [LARGE SCALE GENOMIC DNA]</scope>
    <source>
        <strain evidence="1">K833</strain>
    </source>
</reference>
<evidence type="ECO:0000313" key="1">
    <source>
        <dbReference type="EMBL" id="KLU06719.1"/>
    </source>
</evidence>
<dbReference type="Proteomes" id="UP000036367">
    <property type="component" value="Unassembled WGS sequence"/>
</dbReference>
<dbReference type="OrthoDB" id="9796058at2"/>